<organism evidence="1 2">
    <name type="scientific">Pararge aegeria aegeria</name>
    <dbReference type="NCBI Taxonomy" id="348720"/>
    <lineage>
        <taxon>Eukaryota</taxon>
        <taxon>Metazoa</taxon>
        <taxon>Ecdysozoa</taxon>
        <taxon>Arthropoda</taxon>
        <taxon>Hexapoda</taxon>
        <taxon>Insecta</taxon>
        <taxon>Pterygota</taxon>
        <taxon>Neoptera</taxon>
        <taxon>Endopterygota</taxon>
        <taxon>Lepidoptera</taxon>
        <taxon>Glossata</taxon>
        <taxon>Ditrysia</taxon>
        <taxon>Papilionoidea</taxon>
        <taxon>Nymphalidae</taxon>
        <taxon>Satyrinae</taxon>
        <taxon>Satyrini</taxon>
        <taxon>Parargina</taxon>
        <taxon>Pararge</taxon>
    </lineage>
</organism>
<reference evidence="1" key="1">
    <citation type="submission" date="2022-03" db="EMBL/GenBank/DDBJ databases">
        <authorList>
            <person name="Lindestad O."/>
        </authorList>
    </citation>
    <scope>NUCLEOTIDE SEQUENCE</scope>
</reference>
<gene>
    <name evidence="1" type="primary">jg2439</name>
    <name evidence="1" type="ORF">PAEG_LOCUS472</name>
</gene>
<accession>A0A8S4QEY5</accession>
<dbReference type="AlphaFoldDB" id="A0A8S4QEY5"/>
<keyword evidence="2" id="KW-1185">Reference proteome</keyword>
<dbReference type="EMBL" id="CAKXAJ010001496">
    <property type="protein sequence ID" value="CAH2207852.1"/>
    <property type="molecule type" value="Genomic_DNA"/>
</dbReference>
<name>A0A8S4QEY5_9NEOP</name>
<sequence length="84" mass="9758">MHGLHDICGMDRVVIRIVAHVSRIYEAEQLEQLNHVQVEVFDQAVGMKQMDAKQLQAITWVKKQRKCINCIDDEHQLIYELGTV</sequence>
<dbReference type="Proteomes" id="UP000838756">
    <property type="component" value="Unassembled WGS sequence"/>
</dbReference>
<protein>
    <submittedName>
        <fullName evidence="1">Jg2439 protein</fullName>
    </submittedName>
</protein>
<evidence type="ECO:0000313" key="1">
    <source>
        <dbReference type="EMBL" id="CAH2207852.1"/>
    </source>
</evidence>
<comment type="caution">
    <text evidence="1">The sequence shown here is derived from an EMBL/GenBank/DDBJ whole genome shotgun (WGS) entry which is preliminary data.</text>
</comment>
<evidence type="ECO:0000313" key="2">
    <source>
        <dbReference type="Proteomes" id="UP000838756"/>
    </source>
</evidence>
<proteinExistence type="predicted"/>